<keyword evidence="4" id="KW-0804">Transcription</keyword>
<dbReference type="SMART" id="SM01134">
    <property type="entry name" value="DeoRC"/>
    <property type="match status" value="1"/>
</dbReference>
<dbReference type="Gene3D" id="1.10.10.10">
    <property type="entry name" value="Winged helix-like DNA-binding domain superfamily/Winged helix DNA-binding domain"/>
    <property type="match status" value="1"/>
</dbReference>
<evidence type="ECO:0000256" key="2">
    <source>
        <dbReference type="ARBA" id="ARBA00023015"/>
    </source>
</evidence>
<dbReference type="InterPro" id="IPR014036">
    <property type="entry name" value="DeoR-like_C"/>
</dbReference>
<protein>
    <submittedName>
        <fullName evidence="6">Alkaline phosphatase</fullName>
    </submittedName>
</protein>
<feature type="domain" description="HTH deoR-type" evidence="5">
    <location>
        <begin position="3"/>
        <end position="58"/>
    </location>
</feature>
<gene>
    <name evidence="6" type="ORF">NS331_20155</name>
</gene>
<accession>A0A147GNM5</accession>
<keyword evidence="2" id="KW-0805">Transcription regulation</keyword>
<dbReference type="SUPFAM" id="SSF100950">
    <property type="entry name" value="NagB/RpiA/CoA transferase-like"/>
    <property type="match status" value="1"/>
</dbReference>
<dbReference type="InterPro" id="IPR037171">
    <property type="entry name" value="NagB/RpiA_transferase-like"/>
</dbReference>
<evidence type="ECO:0000256" key="3">
    <source>
        <dbReference type="ARBA" id="ARBA00023125"/>
    </source>
</evidence>
<dbReference type="OrthoDB" id="9814815at2"/>
<dbReference type="RefSeq" id="WP_058643734.1">
    <property type="nucleotide sequence ID" value="NZ_LDSL01000138.1"/>
</dbReference>
<dbReference type="PROSITE" id="PS51000">
    <property type="entry name" value="HTH_DEOR_2"/>
    <property type="match status" value="1"/>
</dbReference>
<evidence type="ECO:0000256" key="1">
    <source>
        <dbReference type="ARBA" id="ARBA00022491"/>
    </source>
</evidence>
<dbReference type="Proteomes" id="UP000072741">
    <property type="component" value="Unassembled WGS sequence"/>
</dbReference>
<dbReference type="PANTHER" id="PTHR30363">
    <property type="entry name" value="HTH-TYPE TRANSCRIPTIONAL REGULATOR SRLR-RELATED"/>
    <property type="match status" value="1"/>
</dbReference>
<reference evidence="6 7" key="1">
    <citation type="journal article" date="2016" name="Front. Microbiol.">
        <title>Genomic Resource of Rice Seed Associated Bacteria.</title>
        <authorList>
            <person name="Midha S."/>
            <person name="Bansal K."/>
            <person name="Sharma S."/>
            <person name="Kumar N."/>
            <person name="Patil P.P."/>
            <person name="Chaudhry V."/>
            <person name="Patil P.B."/>
        </authorList>
    </citation>
    <scope>NUCLEOTIDE SEQUENCE [LARGE SCALE GENOMIC DNA]</scope>
    <source>
        <strain evidence="6 7">NS331</strain>
    </source>
</reference>
<dbReference type="SUPFAM" id="SSF46785">
    <property type="entry name" value="Winged helix' DNA-binding domain"/>
    <property type="match status" value="1"/>
</dbReference>
<dbReference type="InterPro" id="IPR036390">
    <property type="entry name" value="WH_DNA-bd_sf"/>
</dbReference>
<dbReference type="Gene3D" id="3.40.50.1360">
    <property type="match status" value="1"/>
</dbReference>
<evidence type="ECO:0000259" key="5">
    <source>
        <dbReference type="PROSITE" id="PS51000"/>
    </source>
</evidence>
<evidence type="ECO:0000256" key="4">
    <source>
        <dbReference type="ARBA" id="ARBA00023163"/>
    </source>
</evidence>
<dbReference type="InterPro" id="IPR050313">
    <property type="entry name" value="Carb_Metab_HTH_regulators"/>
</dbReference>
<dbReference type="GO" id="GO:0003700">
    <property type="term" value="F:DNA-binding transcription factor activity"/>
    <property type="evidence" value="ECO:0007669"/>
    <property type="project" value="InterPro"/>
</dbReference>
<keyword evidence="3" id="KW-0238">DNA-binding</keyword>
<dbReference type="PATRIC" id="fig|433924.3.peg.1050"/>
<dbReference type="PANTHER" id="PTHR30363:SF4">
    <property type="entry name" value="GLYCEROL-3-PHOSPHATE REGULON REPRESSOR"/>
    <property type="match status" value="1"/>
</dbReference>
<dbReference type="GO" id="GO:0003677">
    <property type="term" value="F:DNA binding"/>
    <property type="evidence" value="ECO:0007669"/>
    <property type="project" value="UniProtKB-KW"/>
</dbReference>
<organism evidence="6 7">
    <name type="scientific">Pseudacidovorax intermedius</name>
    <dbReference type="NCBI Taxonomy" id="433924"/>
    <lineage>
        <taxon>Bacteria</taxon>
        <taxon>Pseudomonadati</taxon>
        <taxon>Pseudomonadota</taxon>
        <taxon>Betaproteobacteria</taxon>
        <taxon>Burkholderiales</taxon>
        <taxon>Comamonadaceae</taxon>
        <taxon>Pseudacidovorax</taxon>
    </lineage>
</organism>
<dbReference type="SMART" id="SM00420">
    <property type="entry name" value="HTH_DEOR"/>
    <property type="match status" value="1"/>
</dbReference>
<comment type="caution">
    <text evidence="6">The sequence shown here is derived from an EMBL/GenBank/DDBJ whole genome shotgun (WGS) entry which is preliminary data.</text>
</comment>
<dbReference type="Pfam" id="PF08220">
    <property type="entry name" value="HTH_DeoR"/>
    <property type="match status" value="1"/>
</dbReference>
<dbReference type="PRINTS" id="PR00037">
    <property type="entry name" value="HTHLACR"/>
</dbReference>
<name>A0A147GNM5_9BURK</name>
<dbReference type="EMBL" id="LDSL01000138">
    <property type="protein sequence ID" value="KTT15677.1"/>
    <property type="molecule type" value="Genomic_DNA"/>
</dbReference>
<dbReference type="AlphaFoldDB" id="A0A147GNM5"/>
<dbReference type="Pfam" id="PF00455">
    <property type="entry name" value="DeoRC"/>
    <property type="match status" value="1"/>
</dbReference>
<evidence type="ECO:0000313" key="7">
    <source>
        <dbReference type="Proteomes" id="UP000072741"/>
    </source>
</evidence>
<dbReference type="InterPro" id="IPR018356">
    <property type="entry name" value="Tscrpt_reg_HTH_DeoR_CS"/>
</dbReference>
<dbReference type="InterPro" id="IPR036388">
    <property type="entry name" value="WH-like_DNA-bd_sf"/>
</dbReference>
<evidence type="ECO:0000313" key="6">
    <source>
        <dbReference type="EMBL" id="KTT15677.1"/>
    </source>
</evidence>
<keyword evidence="7" id="KW-1185">Reference proteome</keyword>
<keyword evidence="1" id="KW-0678">Repressor</keyword>
<sequence>MLQQARIHRIRSLLSTQGAVSTDRLVQELGVSRETVRRDLQALESEGALRRVHGGGVGMEASSREAPLAVRQATRAREKKTIARAAARLLRPGQTLLIDAGTTTALLAQELAGLSGLTIVTNGLEVARQLTRDEKSRRANEVVLLGGQLLTEVPATCGAQTVAEIQRYRADVALLSPVGLCAEHGASSFERPEAEVARAMVAAAHRCIVLADHSKIGQRSRIAYAPIGSVHTLVTDARARRHAGMAALMASSCEVVFA</sequence>
<dbReference type="PROSITE" id="PS00894">
    <property type="entry name" value="HTH_DEOR_1"/>
    <property type="match status" value="1"/>
</dbReference>
<dbReference type="InterPro" id="IPR001034">
    <property type="entry name" value="DeoR_HTH"/>
</dbReference>
<proteinExistence type="predicted"/>